<feature type="domain" description="LD-carboxypeptidase N-terminal" evidence="7">
    <location>
        <begin position="15"/>
        <end position="132"/>
    </location>
</feature>
<evidence type="ECO:0000256" key="5">
    <source>
        <dbReference type="ARBA" id="ARBA00022825"/>
    </source>
</evidence>
<evidence type="ECO:0000256" key="6">
    <source>
        <dbReference type="PIRSR" id="PIRSR028757-1"/>
    </source>
</evidence>
<keyword evidence="4" id="KW-0378">Hydrolase</keyword>
<protein>
    <submittedName>
        <fullName evidence="9">LD-carboxypeptidase</fullName>
    </submittedName>
</protein>
<dbReference type="Pfam" id="PF17676">
    <property type="entry name" value="Peptidase_S66C"/>
    <property type="match status" value="1"/>
</dbReference>
<evidence type="ECO:0000256" key="2">
    <source>
        <dbReference type="ARBA" id="ARBA00022645"/>
    </source>
</evidence>
<dbReference type="GO" id="GO:0006508">
    <property type="term" value="P:proteolysis"/>
    <property type="evidence" value="ECO:0007669"/>
    <property type="project" value="UniProtKB-KW"/>
</dbReference>
<comment type="caution">
    <text evidence="9">The sequence shown here is derived from an EMBL/GenBank/DDBJ whole genome shotgun (WGS) entry which is preliminary data.</text>
</comment>
<dbReference type="Proteomes" id="UP000308705">
    <property type="component" value="Unassembled WGS sequence"/>
</dbReference>
<evidence type="ECO:0000259" key="8">
    <source>
        <dbReference type="Pfam" id="PF17676"/>
    </source>
</evidence>
<dbReference type="Gene3D" id="3.50.30.60">
    <property type="entry name" value="LD-carboxypeptidase A C-terminal domain-like"/>
    <property type="match status" value="1"/>
</dbReference>
<feature type="active site" description="Nucleophile" evidence="6">
    <location>
        <position position="112"/>
    </location>
</feature>
<accession>A0A4U3LYH2</accession>
<sequence>MSERTPPRLRHGDTVAVVAPSGPVDLDRLNRGRHVLTGLGLNVRFGPRMLIRRGYLAGPDQARAADLQEAWCDPEIAAVICARGGYGATRVLDHLDWDKMEAVRPKPLVGSSDITALHLAFQRRLGVASLFGPMPACSTISDEEGPEPRSLSHLKASLISSLEPRPVKGDQVLVPGSAIGPVTGGNLTLLAALCGTPHQMESRGRIVLLEDIREEPYRIDRMLTQLLQAGCLDGAVGFALGSWVECGEALPVLVERLGPLGVPIIAGLPIGHGTPQFSVWLGADGVIDTESCSLTGLIGNQDKAP</sequence>
<dbReference type="EMBL" id="SZQA01000050">
    <property type="protein sequence ID" value="TKK81020.1"/>
    <property type="molecule type" value="Genomic_DNA"/>
</dbReference>
<evidence type="ECO:0000313" key="10">
    <source>
        <dbReference type="Proteomes" id="UP000308705"/>
    </source>
</evidence>
<keyword evidence="5" id="KW-0720">Serine protease</keyword>
<dbReference type="Gene3D" id="3.40.50.10740">
    <property type="entry name" value="Class I glutamine amidotransferase-like"/>
    <property type="match status" value="1"/>
</dbReference>
<organism evidence="9 10">
    <name type="scientific">Herbidospora galbida</name>
    <dbReference type="NCBI Taxonomy" id="2575442"/>
    <lineage>
        <taxon>Bacteria</taxon>
        <taxon>Bacillati</taxon>
        <taxon>Actinomycetota</taxon>
        <taxon>Actinomycetes</taxon>
        <taxon>Streptosporangiales</taxon>
        <taxon>Streptosporangiaceae</taxon>
        <taxon>Herbidospora</taxon>
    </lineage>
</organism>
<dbReference type="InterPro" id="IPR029062">
    <property type="entry name" value="Class_I_gatase-like"/>
</dbReference>
<dbReference type="PANTHER" id="PTHR30237">
    <property type="entry name" value="MURAMOYLTETRAPEPTIDE CARBOXYPEPTIDASE"/>
    <property type="match status" value="1"/>
</dbReference>
<dbReference type="SUPFAM" id="SSF141986">
    <property type="entry name" value="LD-carboxypeptidase A C-terminal domain-like"/>
    <property type="match status" value="1"/>
</dbReference>
<dbReference type="Pfam" id="PF02016">
    <property type="entry name" value="Peptidase_S66"/>
    <property type="match status" value="1"/>
</dbReference>
<evidence type="ECO:0000259" key="7">
    <source>
        <dbReference type="Pfam" id="PF02016"/>
    </source>
</evidence>
<dbReference type="OrthoDB" id="9807329at2"/>
<proteinExistence type="inferred from homology"/>
<dbReference type="InterPro" id="IPR040449">
    <property type="entry name" value="Peptidase_S66_N"/>
</dbReference>
<dbReference type="CDD" id="cd07025">
    <property type="entry name" value="Peptidase_S66"/>
    <property type="match status" value="1"/>
</dbReference>
<feature type="active site" description="Charge relay system" evidence="6">
    <location>
        <position position="210"/>
    </location>
</feature>
<dbReference type="GO" id="GO:0008236">
    <property type="term" value="F:serine-type peptidase activity"/>
    <property type="evidence" value="ECO:0007669"/>
    <property type="project" value="UniProtKB-KW"/>
</dbReference>
<keyword evidence="3" id="KW-0645">Protease</keyword>
<dbReference type="InterPro" id="IPR027478">
    <property type="entry name" value="LdcA_N"/>
</dbReference>
<dbReference type="PANTHER" id="PTHR30237:SF2">
    <property type="entry name" value="MUREIN TETRAPEPTIDE CARBOXYPEPTIDASE"/>
    <property type="match status" value="1"/>
</dbReference>
<feature type="active site" description="Charge relay system" evidence="6">
    <location>
        <position position="272"/>
    </location>
</feature>
<dbReference type="InterPro" id="IPR027461">
    <property type="entry name" value="Carboxypeptidase_A_C_sf"/>
</dbReference>
<dbReference type="InterPro" id="IPR040921">
    <property type="entry name" value="Peptidase_S66C"/>
</dbReference>
<dbReference type="PIRSF" id="PIRSF028757">
    <property type="entry name" value="LD-carboxypeptidase"/>
    <property type="match status" value="1"/>
</dbReference>
<gene>
    <name evidence="9" type="ORF">FDA94_34515</name>
</gene>
<evidence type="ECO:0000313" key="9">
    <source>
        <dbReference type="EMBL" id="TKK81020.1"/>
    </source>
</evidence>
<dbReference type="GO" id="GO:0004180">
    <property type="term" value="F:carboxypeptidase activity"/>
    <property type="evidence" value="ECO:0007669"/>
    <property type="project" value="UniProtKB-KW"/>
</dbReference>
<reference evidence="9 10" key="1">
    <citation type="submission" date="2019-04" db="EMBL/GenBank/DDBJ databases">
        <title>Herbidospora sp. NEAU-GS14.nov., a novel actinomycete isolated from soil.</title>
        <authorList>
            <person name="Han L."/>
        </authorList>
    </citation>
    <scope>NUCLEOTIDE SEQUENCE [LARGE SCALE GENOMIC DNA]</scope>
    <source>
        <strain evidence="9 10">NEAU-GS14</strain>
    </source>
</reference>
<comment type="similarity">
    <text evidence="1">Belongs to the peptidase S66 family.</text>
</comment>
<evidence type="ECO:0000256" key="1">
    <source>
        <dbReference type="ARBA" id="ARBA00010233"/>
    </source>
</evidence>
<dbReference type="AlphaFoldDB" id="A0A4U3LYH2"/>
<feature type="domain" description="LD-carboxypeptidase C-terminal" evidence="8">
    <location>
        <begin position="180"/>
        <end position="284"/>
    </location>
</feature>
<keyword evidence="2 9" id="KW-0121">Carboxypeptidase</keyword>
<evidence type="ECO:0000256" key="3">
    <source>
        <dbReference type="ARBA" id="ARBA00022670"/>
    </source>
</evidence>
<name>A0A4U3LYH2_9ACTN</name>
<dbReference type="SUPFAM" id="SSF52317">
    <property type="entry name" value="Class I glutamine amidotransferase-like"/>
    <property type="match status" value="1"/>
</dbReference>
<dbReference type="InterPro" id="IPR003507">
    <property type="entry name" value="S66_fam"/>
</dbReference>
<keyword evidence="10" id="KW-1185">Reference proteome</keyword>
<evidence type="ECO:0000256" key="4">
    <source>
        <dbReference type="ARBA" id="ARBA00022801"/>
    </source>
</evidence>